<name>A0A1R2BFP9_9CILI</name>
<organism evidence="1 2">
    <name type="scientific">Stentor coeruleus</name>
    <dbReference type="NCBI Taxonomy" id="5963"/>
    <lineage>
        <taxon>Eukaryota</taxon>
        <taxon>Sar</taxon>
        <taxon>Alveolata</taxon>
        <taxon>Ciliophora</taxon>
        <taxon>Postciliodesmatophora</taxon>
        <taxon>Heterotrichea</taxon>
        <taxon>Heterotrichida</taxon>
        <taxon>Stentoridae</taxon>
        <taxon>Stentor</taxon>
    </lineage>
</organism>
<reference evidence="1 2" key="1">
    <citation type="submission" date="2016-11" db="EMBL/GenBank/DDBJ databases">
        <title>The macronuclear genome of Stentor coeruleus: a giant cell with tiny introns.</title>
        <authorList>
            <person name="Slabodnick M."/>
            <person name="Ruby J.G."/>
            <person name="Reiff S.B."/>
            <person name="Swart E.C."/>
            <person name="Gosai S."/>
            <person name="Prabakaran S."/>
            <person name="Witkowska E."/>
            <person name="Larue G.E."/>
            <person name="Fisher S."/>
            <person name="Freeman R.M."/>
            <person name="Gunawardena J."/>
            <person name="Chu W."/>
            <person name="Stover N.A."/>
            <person name="Gregory B.D."/>
            <person name="Nowacki M."/>
            <person name="Derisi J."/>
            <person name="Roy S.W."/>
            <person name="Marshall W.F."/>
            <person name="Sood P."/>
        </authorList>
    </citation>
    <scope>NUCLEOTIDE SEQUENCE [LARGE SCALE GENOMIC DNA]</scope>
    <source>
        <strain evidence="1">WM001</strain>
    </source>
</reference>
<dbReference type="Gene3D" id="1.20.5.190">
    <property type="match status" value="1"/>
</dbReference>
<gene>
    <name evidence="1" type="ORF">SteCoe_25269</name>
</gene>
<dbReference type="SMART" id="SM00015">
    <property type="entry name" value="IQ"/>
    <property type="match status" value="2"/>
</dbReference>
<dbReference type="SUPFAM" id="SSF52540">
    <property type="entry name" value="P-loop containing nucleoside triphosphate hydrolases"/>
    <property type="match status" value="1"/>
</dbReference>
<accession>A0A1R2BFP9</accession>
<proteinExistence type="predicted"/>
<dbReference type="PROSITE" id="PS50096">
    <property type="entry name" value="IQ"/>
    <property type="match status" value="1"/>
</dbReference>
<dbReference type="Pfam" id="PF00612">
    <property type="entry name" value="IQ"/>
    <property type="match status" value="2"/>
</dbReference>
<keyword evidence="2" id="KW-1185">Reference proteome</keyword>
<sequence length="171" mass="20185">MWKKQNPSRRIKASVVKRLLNPRIPVAKKLDLPSINKIHVSTYSKNPYIQERSNLPQSAITKVIKVQALSRRFLVRLRFLKYVKGFHAALIIQSAWRGYSIRKLLGFYKRKKCPDCNRILNMLLPDLRSLRLELHDISQKHEELAVIVSRYEQAFRYLFDQVSKLQKGNKE</sequence>
<dbReference type="AlphaFoldDB" id="A0A1R2BFP9"/>
<dbReference type="InterPro" id="IPR027417">
    <property type="entry name" value="P-loop_NTPase"/>
</dbReference>
<dbReference type="InterPro" id="IPR000048">
    <property type="entry name" value="IQ_motif_EF-hand-BS"/>
</dbReference>
<evidence type="ECO:0000313" key="1">
    <source>
        <dbReference type="EMBL" id="OMJ75571.1"/>
    </source>
</evidence>
<protein>
    <submittedName>
        <fullName evidence="1">Uncharacterized protein</fullName>
    </submittedName>
</protein>
<dbReference type="EMBL" id="MPUH01000683">
    <property type="protein sequence ID" value="OMJ75571.1"/>
    <property type="molecule type" value="Genomic_DNA"/>
</dbReference>
<dbReference type="CDD" id="cd23767">
    <property type="entry name" value="IQCD"/>
    <property type="match status" value="1"/>
</dbReference>
<comment type="caution">
    <text evidence="1">The sequence shown here is derived from an EMBL/GenBank/DDBJ whole genome shotgun (WGS) entry which is preliminary data.</text>
</comment>
<dbReference type="Proteomes" id="UP000187209">
    <property type="component" value="Unassembled WGS sequence"/>
</dbReference>
<evidence type="ECO:0000313" key="2">
    <source>
        <dbReference type="Proteomes" id="UP000187209"/>
    </source>
</evidence>
<dbReference type="OrthoDB" id="320387at2759"/>